<evidence type="ECO:0000256" key="10">
    <source>
        <dbReference type="RuleBase" id="RU363054"/>
    </source>
</evidence>
<feature type="domain" description="ABC transmembrane type-1" evidence="11">
    <location>
        <begin position="79"/>
        <end position="291"/>
    </location>
</feature>
<dbReference type="Pfam" id="PF00528">
    <property type="entry name" value="BPD_transp_1"/>
    <property type="match status" value="1"/>
</dbReference>
<dbReference type="InterPro" id="IPR051124">
    <property type="entry name" value="Phosphate_Transport_Permease"/>
</dbReference>
<dbReference type="PANTHER" id="PTHR30425">
    <property type="entry name" value="PHOSPHATE TRANSPORT SYSTEM PERMEASE PROTEIN PST"/>
    <property type="match status" value="1"/>
</dbReference>
<evidence type="ECO:0000256" key="6">
    <source>
        <dbReference type="ARBA" id="ARBA00022692"/>
    </source>
</evidence>
<evidence type="ECO:0000256" key="2">
    <source>
        <dbReference type="ARBA" id="ARBA00007069"/>
    </source>
</evidence>
<evidence type="ECO:0000256" key="7">
    <source>
        <dbReference type="ARBA" id="ARBA00022989"/>
    </source>
</evidence>
<dbReference type="GO" id="GO:0005315">
    <property type="term" value="F:phosphate transmembrane transporter activity"/>
    <property type="evidence" value="ECO:0007669"/>
    <property type="project" value="InterPro"/>
</dbReference>
<proteinExistence type="inferred from homology"/>
<feature type="transmembrane region" description="Helical" evidence="9">
    <location>
        <begin position="119"/>
        <end position="143"/>
    </location>
</feature>
<sequence length="300" mass="32707">MNVLERVRTFRFKRWDSGIKEKIVEKLLFIAALSSTLIVFFIIAFMFKEGIPALALGWDFFFGMTWNPSHSQFGIFPTVVSTFIVGIGALIIAAVIGIPAAIFLAEFSPEWLRNVIKPCVEMLVGIPSIVLGFFGLMVIVTFIRDSFGGYGECILAGWIILAIMTLPHVISISEDSIRAVPKAYKEASLALGATQLQTVKKVILPNARSGILAAMVLGMGNAIGETMAVLMVIGNPNIPWIPSSVLEPVRVLTSTIVLEIPYAVWGSLHQQALFALGVILFIVVAIFNVVTTAVIKRGER</sequence>
<evidence type="ECO:0000256" key="5">
    <source>
        <dbReference type="ARBA" id="ARBA00022592"/>
    </source>
</evidence>
<feature type="transmembrane region" description="Helical" evidence="9">
    <location>
        <begin position="74"/>
        <end position="107"/>
    </location>
</feature>
<dbReference type="InterPro" id="IPR035906">
    <property type="entry name" value="MetI-like_sf"/>
</dbReference>
<accession>A0A7G9Z4P3</accession>
<feature type="transmembrane region" description="Helical" evidence="9">
    <location>
        <begin position="210"/>
        <end position="233"/>
    </location>
</feature>
<evidence type="ECO:0000259" key="11">
    <source>
        <dbReference type="PROSITE" id="PS50928"/>
    </source>
</evidence>
<feature type="transmembrane region" description="Helical" evidence="9">
    <location>
        <begin position="149"/>
        <end position="170"/>
    </location>
</feature>
<dbReference type="InterPro" id="IPR011864">
    <property type="entry name" value="Phosphate_PstC"/>
</dbReference>
<protein>
    <recommendedName>
        <fullName evidence="10">Phosphate transport system permease protein</fullName>
    </recommendedName>
</protein>
<keyword evidence="7 9" id="KW-1133">Transmembrane helix</keyword>
<dbReference type="PANTHER" id="PTHR30425:SF1">
    <property type="entry name" value="PHOSPHATE TRANSPORT SYSTEM PERMEASE PROTEIN PSTC"/>
    <property type="match status" value="1"/>
</dbReference>
<dbReference type="NCBIfam" id="TIGR02138">
    <property type="entry name" value="phosphate_pstC"/>
    <property type="match status" value="1"/>
</dbReference>
<evidence type="ECO:0000256" key="3">
    <source>
        <dbReference type="ARBA" id="ARBA00022448"/>
    </source>
</evidence>
<keyword evidence="8 9" id="KW-0472">Membrane</keyword>
<feature type="transmembrane region" description="Helical" evidence="9">
    <location>
        <begin position="27"/>
        <end position="47"/>
    </location>
</feature>
<comment type="function">
    <text evidence="10">Part of the binding-protein-dependent transport system for phosphate; probably responsible for the translocation of the substrate across the membrane.</text>
</comment>
<dbReference type="GO" id="GO:0006817">
    <property type="term" value="P:phosphate ion transport"/>
    <property type="evidence" value="ECO:0007669"/>
    <property type="project" value="UniProtKB-KW"/>
</dbReference>
<gene>
    <name evidence="12" type="ORF">MHJDHPNH_00029</name>
</gene>
<dbReference type="AlphaFoldDB" id="A0A7G9Z4P3"/>
<feature type="transmembrane region" description="Helical" evidence="9">
    <location>
        <begin position="272"/>
        <end position="295"/>
    </location>
</feature>
<evidence type="ECO:0000256" key="9">
    <source>
        <dbReference type="RuleBase" id="RU363032"/>
    </source>
</evidence>
<keyword evidence="5 10" id="KW-0592">Phosphate transport</keyword>
<evidence type="ECO:0000256" key="8">
    <source>
        <dbReference type="ARBA" id="ARBA00023136"/>
    </source>
</evidence>
<dbReference type="InterPro" id="IPR000515">
    <property type="entry name" value="MetI-like"/>
</dbReference>
<evidence type="ECO:0000256" key="4">
    <source>
        <dbReference type="ARBA" id="ARBA00022475"/>
    </source>
</evidence>
<dbReference type="CDD" id="cd06261">
    <property type="entry name" value="TM_PBP2"/>
    <property type="match status" value="1"/>
</dbReference>
<dbReference type="EMBL" id="MT631606">
    <property type="protein sequence ID" value="QNO55227.1"/>
    <property type="molecule type" value="Genomic_DNA"/>
</dbReference>
<organism evidence="12">
    <name type="scientific">Candidatus Methanophaga sp. ANME-1 ERB7</name>
    <dbReference type="NCBI Taxonomy" id="2759913"/>
    <lineage>
        <taxon>Archaea</taxon>
        <taxon>Methanobacteriati</taxon>
        <taxon>Methanobacteriota</taxon>
        <taxon>Stenosarchaea group</taxon>
        <taxon>Methanomicrobia</taxon>
        <taxon>Candidatus Methanophagales</taxon>
        <taxon>Candidatus Methanophagaceae</taxon>
        <taxon>Candidatus Methanophaga</taxon>
    </lineage>
</organism>
<keyword evidence="6 9" id="KW-0812">Transmembrane</keyword>
<evidence type="ECO:0000313" key="12">
    <source>
        <dbReference type="EMBL" id="QNO55227.1"/>
    </source>
</evidence>
<dbReference type="SUPFAM" id="SSF161098">
    <property type="entry name" value="MetI-like"/>
    <property type="match status" value="1"/>
</dbReference>
<evidence type="ECO:0000256" key="1">
    <source>
        <dbReference type="ARBA" id="ARBA00004651"/>
    </source>
</evidence>
<comment type="similarity">
    <text evidence="2 10">Belongs to the binding-protein-dependent transport system permease family. CysTW subfamily.</text>
</comment>
<reference evidence="12" key="1">
    <citation type="submission" date="2020-06" db="EMBL/GenBank/DDBJ databases">
        <title>Unique genomic features of the anaerobic methanotrophic archaea.</title>
        <authorList>
            <person name="Chadwick G.L."/>
            <person name="Skennerton C.T."/>
            <person name="Laso-Perez R."/>
            <person name="Leu A.O."/>
            <person name="Speth D.R."/>
            <person name="Yu H."/>
            <person name="Morgan-Lang C."/>
            <person name="Hatzenpichler R."/>
            <person name="Goudeau D."/>
            <person name="Malmstrom R."/>
            <person name="Brazelton W.J."/>
            <person name="Woyke T."/>
            <person name="Hallam S.J."/>
            <person name="Tyson G.W."/>
            <person name="Wegener G."/>
            <person name="Boetius A."/>
            <person name="Orphan V."/>
        </authorList>
    </citation>
    <scope>NUCLEOTIDE SEQUENCE</scope>
</reference>
<dbReference type="PROSITE" id="PS50928">
    <property type="entry name" value="ABC_TM1"/>
    <property type="match status" value="1"/>
</dbReference>
<dbReference type="Gene3D" id="1.10.3720.10">
    <property type="entry name" value="MetI-like"/>
    <property type="match status" value="1"/>
</dbReference>
<comment type="subcellular location">
    <subcellularLocation>
        <location evidence="1 9">Cell membrane</location>
        <topology evidence="1 9">Multi-pass membrane protein</topology>
    </subcellularLocation>
</comment>
<name>A0A7G9Z4P3_9EURY</name>
<keyword evidence="4 10" id="KW-1003">Cell membrane</keyword>
<dbReference type="GO" id="GO:0005886">
    <property type="term" value="C:plasma membrane"/>
    <property type="evidence" value="ECO:0007669"/>
    <property type="project" value="UniProtKB-SubCell"/>
</dbReference>
<keyword evidence="3 9" id="KW-0813">Transport</keyword>